<dbReference type="SUPFAM" id="SSF55021">
    <property type="entry name" value="ACT-like"/>
    <property type="match status" value="1"/>
</dbReference>
<dbReference type="Gene3D" id="3.40.50.720">
    <property type="entry name" value="NAD(P)-binding Rossmann-like Domain"/>
    <property type="match status" value="1"/>
</dbReference>
<dbReference type="GO" id="GO:0008977">
    <property type="term" value="F:prephenate dehydrogenase (NAD+) activity"/>
    <property type="evidence" value="ECO:0007669"/>
    <property type="project" value="UniProtKB-EC"/>
</dbReference>
<dbReference type="PANTHER" id="PTHR21363:SF0">
    <property type="entry name" value="PREPHENATE DEHYDROGENASE [NADP(+)]"/>
    <property type="match status" value="1"/>
</dbReference>
<comment type="similarity">
    <text evidence="2">Belongs to the prephenate/arogenate dehydrogenase family.</text>
</comment>
<dbReference type="PANTHER" id="PTHR21363">
    <property type="entry name" value="PREPHENATE DEHYDROGENASE"/>
    <property type="match status" value="1"/>
</dbReference>
<dbReference type="InterPro" id="IPR046825">
    <property type="entry name" value="PDH_C"/>
</dbReference>
<dbReference type="AlphaFoldDB" id="A0A7W8HAX0"/>
<dbReference type="GO" id="GO:0070403">
    <property type="term" value="F:NAD+ binding"/>
    <property type="evidence" value="ECO:0007669"/>
    <property type="project" value="InterPro"/>
</dbReference>
<dbReference type="GO" id="GO:0004665">
    <property type="term" value="F:prephenate dehydrogenase (NADP+) activity"/>
    <property type="evidence" value="ECO:0007669"/>
    <property type="project" value="InterPro"/>
</dbReference>
<dbReference type="InterPro" id="IPR045865">
    <property type="entry name" value="ACT-like_dom_sf"/>
</dbReference>
<evidence type="ECO:0000256" key="4">
    <source>
        <dbReference type="ARBA" id="ARBA00016891"/>
    </source>
</evidence>
<keyword evidence="8" id="KW-0520">NAD</keyword>
<dbReference type="FunFam" id="3.40.50.720:FF:000208">
    <property type="entry name" value="Prephenate dehydrogenase"/>
    <property type="match status" value="1"/>
</dbReference>
<gene>
    <name evidence="12" type="ORF">HNP82_002265</name>
</gene>
<proteinExistence type="inferred from homology"/>
<evidence type="ECO:0000313" key="12">
    <source>
        <dbReference type="EMBL" id="MBB5265126.1"/>
    </source>
</evidence>
<dbReference type="InterPro" id="IPR050812">
    <property type="entry name" value="Preph/Arog_dehydrog"/>
</dbReference>
<dbReference type="Pfam" id="PF20463">
    <property type="entry name" value="PDH_C"/>
    <property type="match status" value="1"/>
</dbReference>
<reference evidence="12 13" key="1">
    <citation type="submission" date="2020-08" db="EMBL/GenBank/DDBJ databases">
        <title>Genomic Encyclopedia of Type Strains, Phase IV (KMG-IV): sequencing the most valuable type-strain genomes for metagenomic binning, comparative biology and taxonomic classification.</title>
        <authorList>
            <person name="Goeker M."/>
        </authorList>
    </citation>
    <scope>NUCLEOTIDE SEQUENCE [LARGE SCALE GENOMIC DNA]</scope>
    <source>
        <strain evidence="12 13">DSM 106146</strain>
    </source>
</reference>
<dbReference type="Pfam" id="PF02153">
    <property type="entry name" value="PDH_N"/>
    <property type="match status" value="1"/>
</dbReference>
<feature type="domain" description="Prephenate/arogenate dehydrogenase" evidence="11">
    <location>
        <begin position="4"/>
        <end position="291"/>
    </location>
</feature>
<evidence type="ECO:0000256" key="9">
    <source>
        <dbReference type="ARBA" id="ARBA00023141"/>
    </source>
</evidence>
<comment type="pathway">
    <text evidence="1">Amino-acid biosynthesis; L-tyrosine biosynthesis; (4-hydroxyphenyl)pyruvate from prephenate (NAD(+) route): step 1/1.</text>
</comment>
<dbReference type="EC" id="1.3.1.12" evidence="3"/>
<evidence type="ECO:0000259" key="11">
    <source>
        <dbReference type="PROSITE" id="PS51176"/>
    </source>
</evidence>
<evidence type="ECO:0000313" key="13">
    <source>
        <dbReference type="Proteomes" id="UP000543642"/>
    </source>
</evidence>
<evidence type="ECO:0000256" key="8">
    <source>
        <dbReference type="ARBA" id="ARBA00023027"/>
    </source>
</evidence>
<keyword evidence="13" id="KW-1185">Reference proteome</keyword>
<dbReference type="SUPFAM" id="SSF51735">
    <property type="entry name" value="NAD(P)-binding Rossmann-fold domains"/>
    <property type="match status" value="1"/>
</dbReference>
<keyword evidence="9" id="KW-0057">Aromatic amino acid biosynthesis</keyword>
<protein>
    <recommendedName>
        <fullName evidence="4">Prephenate dehydrogenase</fullName>
        <ecNumber evidence="3">1.3.1.12</ecNumber>
    </recommendedName>
</protein>
<dbReference type="InterPro" id="IPR008927">
    <property type="entry name" value="6-PGluconate_DH-like_C_sf"/>
</dbReference>
<dbReference type="EMBL" id="JACHFW010000009">
    <property type="protein sequence ID" value="MBB5265126.1"/>
    <property type="molecule type" value="Genomic_DNA"/>
</dbReference>
<evidence type="ECO:0000256" key="1">
    <source>
        <dbReference type="ARBA" id="ARBA00005067"/>
    </source>
</evidence>
<comment type="caution">
    <text evidence="12">The sequence shown here is derived from an EMBL/GenBank/DDBJ whole genome shotgun (WGS) entry which is preliminary data.</text>
</comment>
<evidence type="ECO:0000256" key="3">
    <source>
        <dbReference type="ARBA" id="ARBA00012068"/>
    </source>
</evidence>
<evidence type="ECO:0000256" key="10">
    <source>
        <dbReference type="ARBA" id="ARBA00049260"/>
    </source>
</evidence>
<keyword evidence="6" id="KW-0028">Amino-acid biosynthesis</keyword>
<evidence type="ECO:0000256" key="6">
    <source>
        <dbReference type="ARBA" id="ARBA00022605"/>
    </source>
</evidence>
<evidence type="ECO:0000256" key="7">
    <source>
        <dbReference type="ARBA" id="ARBA00023002"/>
    </source>
</evidence>
<dbReference type="Proteomes" id="UP000543642">
    <property type="component" value="Unassembled WGS sequence"/>
</dbReference>
<name>A0A7W8HAX0_9FIRM</name>
<dbReference type="PROSITE" id="PS51176">
    <property type="entry name" value="PDH_ADH"/>
    <property type="match status" value="1"/>
</dbReference>
<dbReference type="SUPFAM" id="SSF48179">
    <property type="entry name" value="6-phosphogluconate dehydrogenase C-terminal domain-like"/>
    <property type="match status" value="1"/>
</dbReference>
<accession>A0A7W8HAX0</accession>
<dbReference type="Gene3D" id="1.10.3660.10">
    <property type="entry name" value="6-phosphogluconate dehydrogenase C-terminal like domain"/>
    <property type="match status" value="1"/>
</dbReference>
<dbReference type="RefSeq" id="WP_183774675.1">
    <property type="nucleotide sequence ID" value="NZ_JACHFW010000009.1"/>
</dbReference>
<organism evidence="12 13">
    <name type="scientific">Catenibacillus scindens</name>
    <dbReference type="NCBI Taxonomy" id="673271"/>
    <lineage>
        <taxon>Bacteria</taxon>
        <taxon>Bacillati</taxon>
        <taxon>Bacillota</taxon>
        <taxon>Clostridia</taxon>
        <taxon>Lachnospirales</taxon>
        <taxon>Lachnospiraceae</taxon>
        <taxon>Catenibacillus</taxon>
    </lineage>
</organism>
<keyword evidence="5" id="KW-0827">Tyrosine biosynthesis</keyword>
<comment type="catalytic activity">
    <reaction evidence="10">
        <text>prephenate + NAD(+) = 3-(4-hydroxyphenyl)pyruvate + CO2 + NADH</text>
        <dbReference type="Rhea" id="RHEA:13869"/>
        <dbReference type="ChEBI" id="CHEBI:16526"/>
        <dbReference type="ChEBI" id="CHEBI:29934"/>
        <dbReference type="ChEBI" id="CHEBI:36242"/>
        <dbReference type="ChEBI" id="CHEBI:57540"/>
        <dbReference type="ChEBI" id="CHEBI:57945"/>
        <dbReference type="EC" id="1.3.1.12"/>
    </reaction>
</comment>
<keyword evidence="7 12" id="KW-0560">Oxidoreductase</keyword>
<dbReference type="InterPro" id="IPR003099">
    <property type="entry name" value="Prephen_DH"/>
</dbReference>
<evidence type="ECO:0000256" key="2">
    <source>
        <dbReference type="ARBA" id="ARBA00007964"/>
    </source>
</evidence>
<sequence>MTITTIGFAGLGLIGGSIAKALRRVRSDLNIIAFDPDRDSLTAALADGTLNQAHDTLSQGFSQCDIIFLCAPVKINIQNLQLLAQVANPRCIFTDVGSVKSPIDQAVHTMGLSSRFIGGHPMAGSEKSGYASANDRLLENAYYILTPTPDVPRNAVEAMTELAAAISAIPVLLDANRHDFISAAISHLPHMIAYALVNLVRDQDDHQQHMRMLAAGGFKDITRIASSSPVMWQQICGENKENLLKIMDTYIQSLQELSLDIKNGADDQILDFFSQAKDYRDAIPKTNAKGSLAPLYEIYVDIIDESGAIATIATILATNGISIKNIGIIHNREFQEGALRIEFYENDAAQKAIDHLRKFHYTVYERN</sequence>
<dbReference type="InterPro" id="IPR046826">
    <property type="entry name" value="PDH_N"/>
</dbReference>
<dbReference type="InterPro" id="IPR036291">
    <property type="entry name" value="NAD(P)-bd_dom_sf"/>
</dbReference>
<dbReference type="GO" id="GO:0006571">
    <property type="term" value="P:tyrosine biosynthetic process"/>
    <property type="evidence" value="ECO:0007669"/>
    <property type="project" value="UniProtKB-KW"/>
</dbReference>
<dbReference type="FunFam" id="1.10.3660.10:FF:000003">
    <property type="entry name" value="Prephenate dehydrogenase"/>
    <property type="match status" value="1"/>
</dbReference>
<evidence type="ECO:0000256" key="5">
    <source>
        <dbReference type="ARBA" id="ARBA00022498"/>
    </source>
</evidence>